<accession>A0A1C2G0G1</accession>
<dbReference type="AlphaFoldDB" id="A0A1C2G0G1"/>
<comment type="caution">
    <text evidence="1">The sequence shown here is derived from an EMBL/GenBank/DDBJ whole genome shotgun (WGS) entry which is preliminary data.</text>
</comment>
<proteinExistence type="predicted"/>
<dbReference type="STRING" id="163359.A9R16_13670"/>
<dbReference type="InterPro" id="IPR042215">
    <property type="entry name" value="CarD-like_C"/>
</dbReference>
<name>A0A1C2G0G1_9GAMM</name>
<evidence type="ECO:0000313" key="2">
    <source>
        <dbReference type="Proteomes" id="UP000253250"/>
    </source>
</evidence>
<dbReference type="EMBL" id="PSYR01000001">
    <property type="protein sequence ID" value="RCN59000.1"/>
    <property type="molecule type" value="Genomic_DNA"/>
</dbReference>
<dbReference type="GO" id="GO:0009303">
    <property type="term" value="P:rRNA transcription"/>
    <property type="evidence" value="ECO:0007669"/>
    <property type="project" value="TreeGrafter"/>
</dbReference>
<protein>
    <submittedName>
        <fullName evidence="1">Uncharacterized protein</fullName>
    </submittedName>
</protein>
<keyword evidence="2" id="KW-1185">Reference proteome</keyword>
<dbReference type="PANTHER" id="PTHR38447">
    <property type="entry name" value="TRANSCRIPTION FACTOR YDEB-RELATED"/>
    <property type="match status" value="1"/>
</dbReference>
<gene>
    <name evidence="1" type="ORF">C4900_04435</name>
</gene>
<sequence length="145" mass="15822">MEEVVFGVEHELCYVIRIPENRVTIKVPKTKAVSNGLRPLLRGKDVKDLLEVLADKSSARPSGHWAEHYKDLERRIQSGGVLQVGSAVRDLMRLKAGAGLSFEEARLLEMADGYLARELAAVQGVTVEAARDIIRSSIGVGSEGV</sequence>
<dbReference type="InterPro" id="IPR048792">
    <property type="entry name" value="CarD_C"/>
</dbReference>
<dbReference type="PANTHER" id="PTHR38447:SF1">
    <property type="entry name" value="RNA POLYMERASE-BINDING TRANSCRIPTION FACTOR CARD"/>
    <property type="match status" value="1"/>
</dbReference>
<organism evidence="1 2">
    <name type="scientific">Acidiferrobacter thiooxydans</name>
    <dbReference type="NCBI Taxonomy" id="163359"/>
    <lineage>
        <taxon>Bacteria</taxon>
        <taxon>Pseudomonadati</taxon>
        <taxon>Pseudomonadota</taxon>
        <taxon>Gammaproteobacteria</taxon>
        <taxon>Acidiferrobacterales</taxon>
        <taxon>Acidiferrobacteraceae</taxon>
        <taxon>Acidiferrobacter</taxon>
    </lineage>
</organism>
<dbReference type="Gene3D" id="1.20.58.1290">
    <property type="entry name" value="CarD-like, C-terminal domain"/>
    <property type="match status" value="1"/>
</dbReference>
<evidence type="ECO:0000313" key="1">
    <source>
        <dbReference type="EMBL" id="RCN59000.1"/>
    </source>
</evidence>
<dbReference type="InterPro" id="IPR052531">
    <property type="entry name" value="CarD-like_regulator"/>
</dbReference>
<dbReference type="Pfam" id="PF21095">
    <property type="entry name" value="CarD_C"/>
    <property type="match status" value="1"/>
</dbReference>
<reference evidence="1 2" key="1">
    <citation type="submission" date="2018-02" db="EMBL/GenBank/DDBJ databases">
        <title>Insights into the biology of acidophilic members of the Acidiferrobacteraceae family derived from comparative genomic analyses.</title>
        <authorList>
            <person name="Issotta F."/>
            <person name="Thyssen C."/>
            <person name="Mena C."/>
            <person name="Moya A."/>
            <person name="Bellenberg S."/>
            <person name="Sproer C."/>
            <person name="Covarrubias P.C."/>
            <person name="Sand W."/>
            <person name="Quatrini R."/>
            <person name="Vera M."/>
        </authorList>
    </citation>
    <scope>NUCLEOTIDE SEQUENCE [LARGE SCALE GENOMIC DNA]</scope>
    <source>
        <strain evidence="2">m-1</strain>
    </source>
</reference>
<dbReference type="Proteomes" id="UP000253250">
    <property type="component" value="Unassembled WGS sequence"/>
</dbReference>